<dbReference type="AlphaFoldDB" id="A0A7R9AKX4"/>
<evidence type="ECO:0000313" key="3">
    <source>
        <dbReference type="Proteomes" id="UP000677054"/>
    </source>
</evidence>
<dbReference type="EMBL" id="CAJPEV010033949">
    <property type="protein sequence ID" value="CAG0909456.1"/>
    <property type="molecule type" value="Genomic_DNA"/>
</dbReference>
<feature type="compositionally biased region" description="Basic and acidic residues" evidence="1">
    <location>
        <begin position="79"/>
        <end position="92"/>
    </location>
</feature>
<reference evidence="2" key="1">
    <citation type="submission" date="2020-11" db="EMBL/GenBank/DDBJ databases">
        <authorList>
            <person name="Tran Van P."/>
        </authorList>
    </citation>
    <scope>NUCLEOTIDE SEQUENCE</scope>
</reference>
<feature type="non-terminal residue" evidence="2">
    <location>
        <position position="92"/>
    </location>
</feature>
<feature type="region of interest" description="Disordered" evidence="1">
    <location>
        <begin position="15"/>
        <end position="92"/>
    </location>
</feature>
<name>A0A7R9AKX4_9CRUS</name>
<proteinExistence type="predicted"/>
<organism evidence="2">
    <name type="scientific">Darwinula stevensoni</name>
    <dbReference type="NCBI Taxonomy" id="69355"/>
    <lineage>
        <taxon>Eukaryota</taxon>
        <taxon>Metazoa</taxon>
        <taxon>Ecdysozoa</taxon>
        <taxon>Arthropoda</taxon>
        <taxon>Crustacea</taxon>
        <taxon>Oligostraca</taxon>
        <taxon>Ostracoda</taxon>
        <taxon>Podocopa</taxon>
        <taxon>Podocopida</taxon>
        <taxon>Darwinulocopina</taxon>
        <taxon>Darwinuloidea</taxon>
        <taxon>Darwinulidae</taxon>
        <taxon>Darwinula</taxon>
    </lineage>
</organism>
<accession>A0A7R9AKX4</accession>
<evidence type="ECO:0000313" key="2">
    <source>
        <dbReference type="EMBL" id="CAD7255557.1"/>
    </source>
</evidence>
<protein>
    <submittedName>
        <fullName evidence="2">Uncharacterized protein</fullName>
    </submittedName>
</protein>
<sequence>MLKNRCSTCRTAVGGRELVPEPGDGGTVREAADRPGSDGLAQFLHPGDRLGSTAEVEYRAGDGAGAGRERQQPGVCGQHQEHHGSRGRPDRY</sequence>
<evidence type="ECO:0000256" key="1">
    <source>
        <dbReference type="SAM" id="MobiDB-lite"/>
    </source>
</evidence>
<keyword evidence="3" id="KW-1185">Reference proteome</keyword>
<gene>
    <name evidence="2" type="ORF">DSTB1V02_LOCUS15302</name>
</gene>
<dbReference type="Proteomes" id="UP000677054">
    <property type="component" value="Unassembled WGS sequence"/>
</dbReference>
<dbReference type="EMBL" id="LR933467">
    <property type="protein sequence ID" value="CAD7255557.1"/>
    <property type="molecule type" value="Genomic_DNA"/>
</dbReference>